<evidence type="ECO:0000313" key="7">
    <source>
        <dbReference type="EMBL" id="HIR40219.1"/>
    </source>
</evidence>
<evidence type="ECO:0000256" key="5">
    <source>
        <dbReference type="ARBA" id="ARBA00022839"/>
    </source>
</evidence>
<keyword evidence="3 6" id="KW-0540">Nuclease</keyword>
<reference evidence="7" key="1">
    <citation type="submission" date="2020-10" db="EMBL/GenBank/DDBJ databases">
        <authorList>
            <person name="Gilroy R."/>
        </authorList>
    </citation>
    <scope>NUCLEOTIDE SEQUENCE</scope>
    <source>
        <strain evidence="7">CHK184-25365</strain>
    </source>
</reference>
<protein>
    <recommendedName>
        <fullName evidence="6">Exodeoxyribonuclease 7 small subunit</fullName>
        <ecNumber evidence="6">3.1.11.6</ecNumber>
    </recommendedName>
    <alternativeName>
        <fullName evidence="6">Exodeoxyribonuclease VII small subunit</fullName>
        <shortName evidence="6">Exonuclease VII small subunit</shortName>
    </alternativeName>
</protein>
<keyword evidence="5 6" id="KW-0269">Exonuclease</keyword>
<dbReference type="InterPro" id="IPR037004">
    <property type="entry name" value="Exonuc_VII_ssu_sf"/>
</dbReference>
<dbReference type="NCBIfam" id="TIGR01280">
    <property type="entry name" value="xseB"/>
    <property type="match status" value="1"/>
</dbReference>
<organism evidence="7 8">
    <name type="scientific">Candidatus Egerieicola pullicola</name>
    <dbReference type="NCBI Taxonomy" id="2840775"/>
    <lineage>
        <taxon>Bacteria</taxon>
        <taxon>Bacillati</taxon>
        <taxon>Bacillota</taxon>
        <taxon>Clostridia</taxon>
        <taxon>Eubacteriales</taxon>
        <taxon>Oscillospiraceae</taxon>
        <taxon>Oscillospiraceae incertae sedis</taxon>
        <taxon>Candidatus Egerieicola</taxon>
    </lineage>
</organism>
<dbReference type="PANTHER" id="PTHR34137">
    <property type="entry name" value="EXODEOXYRIBONUCLEASE 7 SMALL SUBUNIT"/>
    <property type="match status" value="1"/>
</dbReference>
<comment type="catalytic activity">
    <reaction evidence="6">
        <text>Exonucleolytic cleavage in either 5'- to 3'- or 3'- to 5'-direction to yield nucleoside 5'-phosphates.</text>
        <dbReference type="EC" id="3.1.11.6"/>
    </reaction>
</comment>
<dbReference type="EC" id="3.1.11.6" evidence="6"/>
<dbReference type="GO" id="GO:0009318">
    <property type="term" value="C:exodeoxyribonuclease VII complex"/>
    <property type="evidence" value="ECO:0007669"/>
    <property type="project" value="UniProtKB-UniRule"/>
</dbReference>
<evidence type="ECO:0000313" key="8">
    <source>
        <dbReference type="Proteomes" id="UP000886749"/>
    </source>
</evidence>
<dbReference type="GO" id="GO:0005829">
    <property type="term" value="C:cytosol"/>
    <property type="evidence" value="ECO:0007669"/>
    <property type="project" value="TreeGrafter"/>
</dbReference>
<comment type="subunit">
    <text evidence="6">Heterooligomer composed of large and small subunits.</text>
</comment>
<evidence type="ECO:0000256" key="1">
    <source>
        <dbReference type="ARBA" id="ARBA00009998"/>
    </source>
</evidence>
<evidence type="ECO:0000256" key="6">
    <source>
        <dbReference type="HAMAP-Rule" id="MF_00337"/>
    </source>
</evidence>
<evidence type="ECO:0000256" key="4">
    <source>
        <dbReference type="ARBA" id="ARBA00022801"/>
    </source>
</evidence>
<sequence length="77" mass="8426">MAQKKVSLEENLQTLETLVDQLEQGQLGLNESLELYQKGVKLVQSCEKQITQAKLKVTQISAQAEPESALPEGGEQG</sequence>
<dbReference type="GO" id="GO:0006308">
    <property type="term" value="P:DNA catabolic process"/>
    <property type="evidence" value="ECO:0007669"/>
    <property type="project" value="UniProtKB-UniRule"/>
</dbReference>
<dbReference type="Proteomes" id="UP000886749">
    <property type="component" value="Unassembled WGS sequence"/>
</dbReference>
<keyword evidence="4 6" id="KW-0378">Hydrolase</keyword>
<name>A0A9D1AHQ5_9FIRM</name>
<comment type="function">
    <text evidence="6">Bidirectionally degrades single-stranded DNA into large acid-insoluble oligonucleotides, which are then degraded further into small acid-soluble oligonucleotides.</text>
</comment>
<dbReference type="HAMAP" id="MF_00337">
    <property type="entry name" value="Exonuc_7_S"/>
    <property type="match status" value="1"/>
</dbReference>
<comment type="caution">
    <text evidence="7">The sequence shown here is derived from an EMBL/GenBank/DDBJ whole genome shotgun (WGS) entry which is preliminary data.</text>
</comment>
<dbReference type="EMBL" id="DVGY01000003">
    <property type="protein sequence ID" value="HIR40219.1"/>
    <property type="molecule type" value="Genomic_DNA"/>
</dbReference>
<dbReference type="SUPFAM" id="SSF116842">
    <property type="entry name" value="XseB-like"/>
    <property type="match status" value="1"/>
</dbReference>
<keyword evidence="2 6" id="KW-0963">Cytoplasm</keyword>
<dbReference type="PANTHER" id="PTHR34137:SF1">
    <property type="entry name" value="EXODEOXYRIBONUCLEASE 7 SMALL SUBUNIT"/>
    <property type="match status" value="1"/>
</dbReference>
<evidence type="ECO:0000256" key="2">
    <source>
        <dbReference type="ARBA" id="ARBA00022490"/>
    </source>
</evidence>
<accession>A0A9D1AHQ5</accession>
<reference evidence="7" key="2">
    <citation type="journal article" date="2021" name="PeerJ">
        <title>Extensive microbial diversity within the chicken gut microbiome revealed by metagenomics and culture.</title>
        <authorList>
            <person name="Gilroy R."/>
            <person name="Ravi A."/>
            <person name="Getino M."/>
            <person name="Pursley I."/>
            <person name="Horton D.L."/>
            <person name="Alikhan N.F."/>
            <person name="Baker D."/>
            <person name="Gharbi K."/>
            <person name="Hall N."/>
            <person name="Watson M."/>
            <person name="Adriaenssens E.M."/>
            <person name="Foster-Nyarko E."/>
            <person name="Jarju S."/>
            <person name="Secka A."/>
            <person name="Antonio M."/>
            <person name="Oren A."/>
            <person name="Chaudhuri R.R."/>
            <person name="La Ragione R."/>
            <person name="Hildebrand F."/>
            <person name="Pallen M.J."/>
        </authorList>
    </citation>
    <scope>NUCLEOTIDE SEQUENCE</scope>
    <source>
        <strain evidence="7">CHK184-25365</strain>
    </source>
</reference>
<dbReference type="AlphaFoldDB" id="A0A9D1AHQ5"/>
<comment type="similarity">
    <text evidence="1 6">Belongs to the XseB family.</text>
</comment>
<dbReference type="GO" id="GO:0008855">
    <property type="term" value="F:exodeoxyribonuclease VII activity"/>
    <property type="evidence" value="ECO:0007669"/>
    <property type="project" value="UniProtKB-UniRule"/>
</dbReference>
<evidence type="ECO:0000256" key="3">
    <source>
        <dbReference type="ARBA" id="ARBA00022722"/>
    </source>
</evidence>
<dbReference type="PIRSF" id="PIRSF006488">
    <property type="entry name" value="Exonuc_VII_S"/>
    <property type="match status" value="1"/>
</dbReference>
<comment type="subcellular location">
    <subcellularLocation>
        <location evidence="6">Cytoplasm</location>
    </subcellularLocation>
</comment>
<proteinExistence type="inferred from homology"/>
<dbReference type="Pfam" id="PF02609">
    <property type="entry name" value="Exonuc_VII_S"/>
    <property type="match status" value="1"/>
</dbReference>
<dbReference type="InterPro" id="IPR003761">
    <property type="entry name" value="Exonuc_VII_S"/>
</dbReference>
<gene>
    <name evidence="6 7" type="primary">xseB</name>
    <name evidence="7" type="ORF">IAB36_00105</name>
</gene>
<dbReference type="Gene3D" id="1.10.287.1040">
    <property type="entry name" value="Exonuclease VII, small subunit"/>
    <property type="match status" value="1"/>
</dbReference>